<dbReference type="RefSeq" id="WP_092201883.1">
    <property type="nucleotide sequence ID" value="NZ_FOND01000016.1"/>
</dbReference>
<keyword evidence="1" id="KW-0812">Transmembrane</keyword>
<evidence type="ECO:0000313" key="2">
    <source>
        <dbReference type="EMBL" id="SFF53112.1"/>
    </source>
</evidence>
<dbReference type="STRING" id="1798228.SAMN05216574_11616"/>
<proteinExistence type="predicted"/>
<evidence type="ECO:0008006" key="4">
    <source>
        <dbReference type="Google" id="ProtNLM"/>
    </source>
</evidence>
<reference evidence="3" key="1">
    <citation type="submission" date="2016-10" db="EMBL/GenBank/DDBJ databases">
        <authorList>
            <person name="Varghese N."/>
            <person name="Submissions S."/>
        </authorList>
    </citation>
    <scope>NUCLEOTIDE SEQUENCE [LARGE SCALE GENOMIC DNA]</scope>
    <source>
        <strain evidence="3">DSM 46838</strain>
    </source>
</reference>
<evidence type="ECO:0000256" key="1">
    <source>
        <dbReference type="SAM" id="Phobius"/>
    </source>
</evidence>
<dbReference type="AlphaFoldDB" id="A0A1I2JE35"/>
<keyword evidence="1" id="KW-1133">Transmembrane helix</keyword>
<protein>
    <recommendedName>
        <fullName evidence="4">DUF4190 domain-containing protein</fullName>
    </recommendedName>
</protein>
<dbReference type="EMBL" id="FOND01000016">
    <property type="protein sequence ID" value="SFF53112.1"/>
    <property type="molecule type" value="Genomic_DNA"/>
</dbReference>
<keyword evidence="3" id="KW-1185">Reference proteome</keyword>
<evidence type="ECO:0000313" key="3">
    <source>
        <dbReference type="Proteomes" id="UP000198589"/>
    </source>
</evidence>
<feature type="transmembrane region" description="Helical" evidence="1">
    <location>
        <begin position="59"/>
        <end position="84"/>
    </location>
</feature>
<feature type="transmembrane region" description="Helical" evidence="1">
    <location>
        <begin position="23"/>
        <end position="47"/>
    </location>
</feature>
<name>A0A1I2JE35_9ACTN</name>
<organism evidence="2 3">
    <name type="scientific">Blastococcus tunisiensis</name>
    <dbReference type="NCBI Taxonomy" id="1798228"/>
    <lineage>
        <taxon>Bacteria</taxon>
        <taxon>Bacillati</taxon>
        <taxon>Actinomycetota</taxon>
        <taxon>Actinomycetes</taxon>
        <taxon>Geodermatophilales</taxon>
        <taxon>Geodermatophilaceae</taxon>
        <taxon>Blastococcus</taxon>
    </lineage>
</organism>
<dbReference type="Proteomes" id="UP000198589">
    <property type="component" value="Unassembled WGS sequence"/>
</dbReference>
<gene>
    <name evidence="2" type="ORF">SAMN05216574_11616</name>
</gene>
<sequence>MTVMQGSTVQLDPDRGFGVPTDAMGILGLVFAVALFPLGIVFSALGLRNTRRDGTRGRGLAVAGMVVALLQVAGIAALLVAAAVGP</sequence>
<keyword evidence="1" id="KW-0472">Membrane</keyword>
<accession>A0A1I2JE35</accession>